<gene>
    <name evidence="2" type="ordered locus">CGSHiGG_07125</name>
</gene>
<organism evidence="2 3">
    <name type="scientific">Haemophilus influenzae (strain PittGG)</name>
    <dbReference type="NCBI Taxonomy" id="374931"/>
    <lineage>
        <taxon>Bacteria</taxon>
        <taxon>Pseudomonadati</taxon>
        <taxon>Pseudomonadota</taxon>
        <taxon>Gammaproteobacteria</taxon>
        <taxon>Pasteurellales</taxon>
        <taxon>Pasteurellaceae</taxon>
        <taxon>Haemophilus</taxon>
    </lineage>
</organism>
<dbReference type="Pfam" id="PF07731">
    <property type="entry name" value="Cu-oxidase_2"/>
    <property type="match status" value="1"/>
</dbReference>
<feature type="domain" description="Plastocyanin-like" evidence="1">
    <location>
        <begin position="49"/>
        <end position="162"/>
    </location>
</feature>
<dbReference type="Gene3D" id="2.60.40.420">
    <property type="entry name" value="Cupredoxins - blue copper proteins"/>
    <property type="match status" value="1"/>
</dbReference>
<protein>
    <submittedName>
        <fullName evidence="2">SufI</fullName>
    </submittedName>
</protein>
<dbReference type="GO" id="GO:0016491">
    <property type="term" value="F:oxidoreductase activity"/>
    <property type="evidence" value="ECO:0007669"/>
    <property type="project" value="InterPro"/>
</dbReference>
<proteinExistence type="predicted"/>
<dbReference type="GO" id="GO:0005507">
    <property type="term" value="F:copper ion binding"/>
    <property type="evidence" value="ECO:0007669"/>
    <property type="project" value="InterPro"/>
</dbReference>
<dbReference type="InterPro" id="IPR008972">
    <property type="entry name" value="Cupredoxin"/>
</dbReference>
<sequence length="163" mass="18261">MLFSGDELANNTVLELRAQGQLSAFNKQPNLTFETDAPAILQQAVAQTREFNIDVTNGLINQRRFDPRKVDVMARKGTIERWILNASLPVGFTIQGAKFVVESQGEHQLQAEELAWKDTVWVKNKTQILVKFDQASSGNYPFLFGVSNLMLEDMGCLGVLMVQ</sequence>
<dbReference type="AlphaFoldDB" id="A5UHN4"/>
<dbReference type="SUPFAM" id="SSF49503">
    <property type="entry name" value="Cupredoxins"/>
    <property type="match status" value="1"/>
</dbReference>
<dbReference type="InterPro" id="IPR011706">
    <property type="entry name" value="Cu-oxidase_C"/>
</dbReference>
<reference evidence="2 3" key="1">
    <citation type="journal article" date="2007" name="Genome Biol.">
        <title>Characterization and modeling of the Haemophilus influenzae core and supragenomes based on the complete genomic sequences of Rd and 12 clinical nontypeable strains.</title>
        <authorList>
            <person name="Hogg J.S."/>
            <person name="Hu F.Z."/>
            <person name="Janto B."/>
            <person name="Boissy R."/>
            <person name="Hayes J."/>
            <person name="Keefe R."/>
            <person name="Post J.C."/>
            <person name="Ehrlich G.D."/>
        </authorList>
    </citation>
    <scope>NUCLEOTIDE SEQUENCE [LARGE SCALE GENOMIC DNA]</scope>
    <source>
        <strain evidence="2 3">PittGG</strain>
    </source>
</reference>
<name>A5UHN4_HAEIG</name>
<dbReference type="EMBL" id="CP000672">
    <property type="protein sequence ID" value="ABR00290.1"/>
    <property type="molecule type" value="Genomic_DNA"/>
</dbReference>
<dbReference type="KEGG" id="hiq:CGSHiGG_07125"/>
<evidence type="ECO:0000259" key="1">
    <source>
        <dbReference type="Pfam" id="PF07731"/>
    </source>
</evidence>
<accession>A5UHN4</accession>
<evidence type="ECO:0000313" key="3">
    <source>
        <dbReference type="Proteomes" id="UP000001990"/>
    </source>
</evidence>
<dbReference type="Proteomes" id="UP000001990">
    <property type="component" value="Chromosome"/>
</dbReference>
<dbReference type="HOGENOM" id="CLU_137877_0_0_6"/>
<evidence type="ECO:0000313" key="2">
    <source>
        <dbReference type="EMBL" id="ABR00290.1"/>
    </source>
</evidence>